<feature type="compositionally biased region" description="Low complexity" evidence="1">
    <location>
        <begin position="514"/>
        <end position="532"/>
    </location>
</feature>
<sequence>MSSIISRSSLANDIALLRTIPASSLPLTSGQSEPSDSQTPLEVLQAFSPSSATTQSSQDLSKAYIKEMNGIKEVYERKEGEEVGERIDGLRARGEEIQEVLRDVKAIFSDSDSELSPPSSEGDDGEAEADENEQYDEVVTPRKGQHKGRVTQNNATSVEKSGKKKTASQNKKGKKVVGKKKSHPVEVVTKTTTTGPAGREKKRSIKLEDAERRRARDAKFDVDDDFGNTTPTPSLIQGQAVPPDDSTSSYGDDESDKGELTEDDQLIAGIPEAFLGQEVEDLAYGAGDMDTEMMTFWDDETDEDEEEMFINHLSGSEVDRLSQSSVSADSDQSTSESESDAEEVLDEFGFPIPSSAHFPIDDTESGEDPGLILMENWDGQFVLVQPRQERSRSRHRTDRGSRTGGSVNGSTTSGNDQALLIDPDAADHEFSSDDSYWSGMSDEDDDDGDTTDSMAEEDMPVLDSPALNGMMEHQMAEAVLRMVVDGDIPVVLPEAANTGSTAQPSIVVTEVEESTPALSTTSSAPPTNTLPDTPAPLLPTPSSSTDSTTPAAPKGPVMGTFLPVTDDPAQHAVIDGSGNTTKSPFTHRRRSRRNRDAASLASSKDDKERRRRSSASDPFSPAFSPSANALSAKSKRLRYSSIPGHPRYVAARRAAEALAMAEEDRATTTSEDEAADGAVGGFELEDMLEEAVLLDPSAEGQEEMDGEGLRHMLRFDRVGVSTYLRRNFGTPNPVATLAPPDRGKQPPYNYNYAVGGYLSPGNTRLDDTLAGPIGGRMLVSPVLTAVEEVEGEVKARREKKKRRKAQYAAKAVPELMI</sequence>
<organism evidence="2">
    <name type="scientific">Cryptococcus bacillisporus CA1280</name>
    <dbReference type="NCBI Taxonomy" id="1296109"/>
    <lineage>
        <taxon>Eukaryota</taxon>
        <taxon>Fungi</taxon>
        <taxon>Dikarya</taxon>
        <taxon>Basidiomycota</taxon>
        <taxon>Agaricomycotina</taxon>
        <taxon>Tremellomycetes</taxon>
        <taxon>Tremellales</taxon>
        <taxon>Cryptococcaceae</taxon>
        <taxon>Cryptococcus</taxon>
        <taxon>Cryptococcus gattii species complex</taxon>
    </lineage>
</organism>
<dbReference type="EMBL" id="KN847988">
    <property type="protein sequence ID" value="KIR45549.1"/>
    <property type="molecule type" value="Genomic_DNA"/>
</dbReference>
<feature type="compositionally biased region" description="Basic residues" evidence="1">
    <location>
        <begin position="162"/>
        <end position="182"/>
    </location>
</feature>
<feature type="compositionally biased region" description="Low complexity" evidence="1">
    <location>
        <begin position="540"/>
        <end position="552"/>
    </location>
</feature>
<feature type="compositionally biased region" description="Acidic residues" evidence="1">
    <location>
        <begin position="441"/>
        <end position="460"/>
    </location>
</feature>
<evidence type="ECO:0000313" key="2">
    <source>
        <dbReference type="EMBL" id="KIR45549.1"/>
    </source>
</evidence>
<dbReference type="AlphaFoldDB" id="A0A0D0VGF6"/>
<feature type="region of interest" description="Disordered" evidence="1">
    <location>
        <begin position="312"/>
        <end position="465"/>
    </location>
</feature>
<evidence type="ECO:0000256" key="1">
    <source>
        <dbReference type="SAM" id="MobiDB-lite"/>
    </source>
</evidence>
<feature type="compositionally biased region" description="Acidic residues" evidence="1">
    <location>
        <begin position="337"/>
        <end position="346"/>
    </location>
</feature>
<feature type="compositionally biased region" description="Polar residues" evidence="1">
    <location>
        <begin position="497"/>
        <end position="506"/>
    </location>
</feature>
<dbReference type="HOGENOM" id="CLU_365232_0_0_1"/>
<proteinExistence type="predicted"/>
<accession>A0A0D0VGF6</accession>
<gene>
    <name evidence="2" type="ORF">I312_05259</name>
</gene>
<feature type="compositionally biased region" description="Low complexity" evidence="1">
    <location>
        <begin position="615"/>
        <end position="632"/>
    </location>
</feature>
<feature type="region of interest" description="Disordered" evidence="1">
    <location>
        <begin position="495"/>
        <end position="634"/>
    </location>
</feature>
<feature type="compositionally biased region" description="Polar residues" evidence="1">
    <location>
        <begin position="150"/>
        <end position="159"/>
    </location>
</feature>
<feature type="compositionally biased region" description="Basic and acidic residues" evidence="1">
    <location>
        <begin position="205"/>
        <end position="221"/>
    </location>
</feature>
<feature type="compositionally biased region" description="Acidic residues" evidence="1">
    <location>
        <begin position="251"/>
        <end position="265"/>
    </location>
</feature>
<feature type="region of interest" description="Disordered" evidence="1">
    <location>
        <begin position="105"/>
        <end position="274"/>
    </location>
</feature>
<feature type="compositionally biased region" description="Low complexity" evidence="1">
    <location>
        <begin position="322"/>
        <end position="336"/>
    </location>
</feature>
<feature type="compositionally biased region" description="Polar residues" evidence="1">
    <location>
        <begin position="227"/>
        <end position="237"/>
    </location>
</feature>
<dbReference type="OrthoDB" id="2575639at2759"/>
<protein>
    <submittedName>
        <fullName evidence="2">Uncharacterized protein</fullName>
    </submittedName>
</protein>
<name>A0A0D0VGF6_CRYGA</name>
<reference evidence="2" key="1">
    <citation type="submission" date="2015-01" db="EMBL/GenBank/DDBJ databases">
        <title>The Genome Sequence of Cryptococcus gattii CA1280.</title>
        <authorList>
            <consortium name="The Broad Institute Genomics Platform"/>
            <person name="Cuomo C."/>
            <person name="Litvintseva A."/>
            <person name="Chen Y."/>
            <person name="Heitman J."/>
            <person name="Sun S."/>
            <person name="Springer D."/>
            <person name="Dromer F."/>
            <person name="Young S."/>
            <person name="Zeng Q."/>
            <person name="Gargeya S."/>
            <person name="Abouelleil A."/>
            <person name="Alvarado L."/>
            <person name="Chapman S.B."/>
            <person name="Gainer-Dewar J."/>
            <person name="Goldberg J."/>
            <person name="Griggs A."/>
            <person name="Gujja S."/>
            <person name="Hansen M."/>
            <person name="Howarth C."/>
            <person name="Imamovic A."/>
            <person name="Larimer J."/>
            <person name="Murphy C."/>
            <person name="Naylor J."/>
            <person name="Pearson M."/>
            <person name="Priest M."/>
            <person name="Roberts A."/>
            <person name="Saif S."/>
            <person name="Shea T."/>
            <person name="Sykes S."/>
            <person name="Wortman J."/>
            <person name="Nusbaum C."/>
            <person name="Birren B."/>
        </authorList>
    </citation>
    <scope>NUCLEOTIDE SEQUENCE [LARGE SCALE GENOMIC DNA]</scope>
    <source>
        <strain evidence="2">CA1280</strain>
    </source>
</reference>
<feature type="compositionally biased region" description="Acidic residues" evidence="1">
    <location>
        <begin position="121"/>
        <end position="136"/>
    </location>
</feature>